<dbReference type="Proteomes" id="UP000185161">
    <property type="component" value="Chromosome"/>
</dbReference>
<keyword evidence="1" id="KW-1133">Transmembrane helix</keyword>
<dbReference type="STRING" id="93064.BRX40_01075"/>
<evidence type="ECO:0000313" key="5">
    <source>
        <dbReference type="Proteomes" id="UP000286681"/>
    </source>
</evidence>
<name>A0A1L6J5P6_9SPHN</name>
<keyword evidence="1" id="KW-0812">Transmembrane</keyword>
<dbReference type="EMBL" id="QQWO01000022">
    <property type="protein sequence ID" value="RSU99401.1"/>
    <property type="molecule type" value="Genomic_DNA"/>
</dbReference>
<organism evidence="2 4">
    <name type="scientific">Sphingomonas koreensis</name>
    <dbReference type="NCBI Taxonomy" id="93064"/>
    <lineage>
        <taxon>Bacteria</taxon>
        <taxon>Pseudomonadati</taxon>
        <taxon>Pseudomonadota</taxon>
        <taxon>Alphaproteobacteria</taxon>
        <taxon>Sphingomonadales</taxon>
        <taxon>Sphingomonadaceae</taxon>
        <taxon>Sphingomonas</taxon>
    </lineage>
</organism>
<keyword evidence="1" id="KW-0472">Membrane</keyword>
<evidence type="ECO:0000313" key="2">
    <source>
        <dbReference type="EMBL" id="APR51208.1"/>
    </source>
</evidence>
<evidence type="ECO:0000313" key="3">
    <source>
        <dbReference type="EMBL" id="RSU99401.1"/>
    </source>
</evidence>
<accession>A0A1L6J5P6</accession>
<gene>
    <name evidence="2" type="ORF">BRX40_01075</name>
    <name evidence="3" type="ORF">CA257_19790</name>
</gene>
<evidence type="ECO:0000313" key="4">
    <source>
        <dbReference type="Proteomes" id="UP000185161"/>
    </source>
</evidence>
<reference evidence="2" key="1">
    <citation type="submission" date="2016-12" db="EMBL/GenBank/DDBJ databases">
        <title>Whole genome sequencing of Sphingomonas koreensis.</title>
        <authorList>
            <person name="Conlan S."/>
            <person name="Thomas P.J."/>
            <person name="Mullikin J."/>
            <person name="Palmore T.N."/>
            <person name="Frank K.M."/>
            <person name="Segre J.A."/>
        </authorList>
    </citation>
    <scope>NUCLEOTIDE SEQUENCE</scope>
    <source>
        <strain evidence="2">ABOJV</strain>
    </source>
</reference>
<dbReference type="RefSeq" id="WP_075150374.1">
    <property type="nucleotide sequence ID" value="NZ_CP018820.1"/>
</dbReference>
<feature type="transmembrane region" description="Helical" evidence="1">
    <location>
        <begin position="15"/>
        <end position="36"/>
    </location>
</feature>
<dbReference type="Proteomes" id="UP000286681">
    <property type="component" value="Unassembled WGS sequence"/>
</dbReference>
<evidence type="ECO:0008006" key="6">
    <source>
        <dbReference type="Google" id="ProtNLM"/>
    </source>
</evidence>
<dbReference type="EMBL" id="CP018820">
    <property type="protein sequence ID" value="APR51208.1"/>
    <property type="molecule type" value="Genomic_DNA"/>
</dbReference>
<evidence type="ECO:0000256" key="1">
    <source>
        <dbReference type="SAM" id="Phobius"/>
    </source>
</evidence>
<sequence>MLTITFGEPAFDWTFAVQTAGLALSLLTTFIAFQVWRVAGKIRNLDWIKVQNEAWNAYNALKLTSENEAHFRAVDNLVGGRDVPRGILESYPVRAVMFSRMNIMERDFRALLYKLVRNYDGFYLVNEIRESGQNARIIINFLVKSGYDPMFVMFYRRVAREFADKPRLTTMDVDAMAILQTVRRDNEHRRTNDHLEVPEGVPI</sequence>
<keyword evidence="4" id="KW-1185">Reference proteome</keyword>
<reference evidence="4" key="2">
    <citation type="submission" date="2016-12" db="EMBL/GenBank/DDBJ databases">
        <title>Whole genome sequencing of Sphingomonas sp. ABOJV.</title>
        <authorList>
            <person name="Conlan S."/>
            <person name="Thomas P.J."/>
            <person name="Mullikin J."/>
            <person name="Palmore T.N."/>
            <person name="Frank K.M."/>
            <person name="Segre J.A."/>
        </authorList>
    </citation>
    <scope>NUCLEOTIDE SEQUENCE [LARGE SCALE GENOMIC DNA]</scope>
    <source>
        <strain evidence="4">ABOJV</strain>
    </source>
</reference>
<protein>
    <recommendedName>
        <fullName evidence="6">DUF4760 domain-containing protein</fullName>
    </recommendedName>
</protein>
<dbReference type="AlphaFoldDB" id="A0A1L6J5P6"/>
<reference evidence="3 5" key="3">
    <citation type="submission" date="2018-07" db="EMBL/GenBank/DDBJ databases">
        <title>Genomic and Epidemiologic Investigation of an Indolent Hospital Outbreak.</title>
        <authorList>
            <person name="Johnson R.C."/>
            <person name="Deming C."/>
            <person name="Conlan S."/>
            <person name="Zellmer C.J."/>
            <person name="Michelin A.V."/>
            <person name="Lee-Lin S."/>
            <person name="Thomas P.J."/>
            <person name="Park M."/>
            <person name="Weingarten R.A."/>
            <person name="Less J."/>
            <person name="Dekker J.P."/>
            <person name="Frank K.M."/>
            <person name="Musser K.A."/>
            <person name="Mcquiston J.R."/>
            <person name="Henderson D.K."/>
            <person name="Lau A.F."/>
            <person name="Palmore T.N."/>
            <person name="Segre J.A."/>
        </authorList>
    </citation>
    <scope>NUCLEOTIDE SEQUENCE [LARGE SCALE GENOMIC DNA]</scope>
    <source>
        <strain evidence="3 5">SK-NIH.Env10_0317</strain>
    </source>
</reference>
<dbReference type="GeneID" id="44131144"/>
<dbReference type="KEGG" id="skr:BRX40_01075"/>
<proteinExistence type="predicted"/>